<sequence>MRNFGMKRALVGAAMAVFAINAPTAHAASATGTAKAKILRQITLTNTSDLEFATIISGAAASTIAVSPAGAATCGANLTCTGTPTSAGFDIQGTNNAVVLVGGDNAVTLTGSLGGTMSAALSYSATSVTLAAGPGTVGGSFRVGGVLSVGANQTAGDYTGTFSVTANYQ</sequence>
<keyword evidence="3" id="KW-1185">Reference proteome</keyword>
<organism evidence="2 3">
    <name type="scientific">Sphingopyxis witflariensis</name>
    <dbReference type="NCBI Taxonomy" id="173675"/>
    <lineage>
        <taxon>Bacteria</taxon>
        <taxon>Pseudomonadati</taxon>
        <taxon>Pseudomonadota</taxon>
        <taxon>Alphaproteobacteria</taxon>
        <taxon>Sphingomonadales</taxon>
        <taxon>Sphingomonadaceae</taxon>
        <taxon>Sphingopyxis</taxon>
    </lineage>
</organism>
<evidence type="ECO:0000256" key="1">
    <source>
        <dbReference type="SAM" id="SignalP"/>
    </source>
</evidence>
<evidence type="ECO:0008006" key="4">
    <source>
        <dbReference type="Google" id="ProtNLM"/>
    </source>
</evidence>
<dbReference type="RefSeq" id="WP_088473605.1">
    <property type="nucleotide sequence ID" value="NZ_NISJ01000009.1"/>
</dbReference>
<dbReference type="OrthoDB" id="7390986at2"/>
<evidence type="ECO:0000313" key="3">
    <source>
        <dbReference type="Proteomes" id="UP000197097"/>
    </source>
</evidence>
<feature type="chain" id="PRO_5012948755" description="DUF4402 domain-containing protein" evidence="1">
    <location>
        <begin position="28"/>
        <end position="169"/>
    </location>
</feature>
<reference evidence="2 3" key="1">
    <citation type="journal article" date="2002" name="Int. J. Syst. Evol. Microbiol.">
        <title>Sphingopyxis witflariensis sp. nov., isolated from activated sludge.</title>
        <authorList>
            <person name="Kampfer P."/>
            <person name="Witzenberger R."/>
            <person name="Denner E.B."/>
            <person name="Busse H.J."/>
            <person name="Neef A."/>
        </authorList>
    </citation>
    <scope>NUCLEOTIDE SEQUENCE [LARGE SCALE GENOMIC DNA]</scope>
    <source>
        <strain evidence="2 3">DSM 14551</strain>
    </source>
</reference>
<comment type="caution">
    <text evidence="2">The sequence shown here is derived from an EMBL/GenBank/DDBJ whole genome shotgun (WGS) entry which is preliminary data.</text>
</comment>
<protein>
    <recommendedName>
        <fullName evidence="4">DUF4402 domain-containing protein</fullName>
    </recommendedName>
</protein>
<keyword evidence="1" id="KW-0732">Signal</keyword>
<dbReference type="Pfam" id="PF14352">
    <property type="entry name" value="DUF4402"/>
    <property type="match status" value="1"/>
</dbReference>
<dbReference type="InterPro" id="IPR025514">
    <property type="entry name" value="DUF4402"/>
</dbReference>
<proteinExistence type="predicted"/>
<evidence type="ECO:0000313" key="2">
    <source>
        <dbReference type="EMBL" id="OWQ94341.1"/>
    </source>
</evidence>
<accession>A0A2D0AMF9</accession>
<dbReference type="Proteomes" id="UP000197097">
    <property type="component" value="Unassembled WGS sequence"/>
</dbReference>
<dbReference type="EMBL" id="NISJ01000009">
    <property type="protein sequence ID" value="OWQ94341.1"/>
    <property type="molecule type" value="Genomic_DNA"/>
</dbReference>
<name>A0A2D0AMF9_9SPHN</name>
<dbReference type="AlphaFoldDB" id="A0A2D0AMF9"/>
<feature type="signal peptide" evidence="1">
    <location>
        <begin position="1"/>
        <end position="27"/>
    </location>
</feature>
<gene>
    <name evidence="2" type="ORF">CDQ91_15275</name>
</gene>